<comment type="caution">
    <text evidence="4">The sequence shown here is derived from an EMBL/GenBank/DDBJ whole genome shotgun (WGS) entry which is preliminary data.</text>
</comment>
<evidence type="ECO:0000313" key="4">
    <source>
        <dbReference type="EMBL" id="THU52955.1"/>
    </source>
</evidence>
<dbReference type="Pfam" id="PF05553">
    <property type="entry name" value="DUF761"/>
    <property type="match status" value="1"/>
</dbReference>
<organism evidence="4 5">
    <name type="scientific">Musa balbisiana</name>
    <name type="common">Banana</name>
    <dbReference type="NCBI Taxonomy" id="52838"/>
    <lineage>
        <taxon>Eukaryota</taxon>
        <taxon>Viridiplantae</taxon>
        <taxon>Streptophyta</taxon>
        <taxon>Embryophyta</taxon>
        <taxon>Tracheophyta</taxon>
        <taxon>Spermatophyta</taxon>
        <taxon>Magnoliopsida</taxon>
        <taxon>Liliopsida</taxon>
        <taxon>Zingiberales</taxon>
        <taxon>Musaceae</taxon>
        <taxon>Musa</taxon>
    </lineage>
</organism>
<dbReference type="AlphaFoldDB" id="A0A4S8IVX4"/>
<dbReference type="EMBL" id="PYDT01000008">
    <property type="protein sequence ID" value="THU52955.1"/>
    <property type="molecule type" value="Genomic_DNA"/>
</dbReference>
<accession>A0A4S8IVX4</accession>
<feature type="compositionally biased region" description="Basic and acidic residues" evidence="1">
    <location>
        <begin position="119"/>
        <end position="129"/>
    </location>
</feature>
<evidence type="ECO:0000256" key="2">
    <source>
        <dbReference type="SAM" id="Phobius"/>
    </source>
</evidence>
<name>A0A4S8IVX4_MUSBA</name>
<reference evidence="4 5" key="1">
    <citation type="journal article" date="2019" name="Nat. Plants">
        <title>Genome sequencing of Musa balbisiana reveals subgenome evolution and function divergence in polyploid bananas.</title>
        <authorList>
            <person name="Yao X."/>
        </authorList>
    </citation>
    <scope>NUCLEOTIDE SEQUENCE [LARGE SCALE GENOMIC DNA]</scope>
    <source>
        <strain evidence="5">cv. DH-PKW</strain>
        <tissue evidence="4">Leaves</tissue>
    </source>
</reference>
<evidence type="ECO:0000256" key="1">
    <source>
        <dbReference type="SAM" id="MobiDB-lite"/>
    </source>
</evidence>
<dbReference type="PANTHER" id="PTHR33098:SF53">
    <property type="entry name" value="OS05G0540900 PROTEIN"/>
    <property type="match status" value="1"/>
</dbReference>
<keyword evidence="2" id="KW-0472">Membrane</keyword>
<protein>
    <recommendedName>
        <fullName evidence="3">DUF4408 domain-containing protein</fullName>
    </recommendedName>
</protein>
<dbReference type="Proteomes" id="UP000317650">
    <property type="component" value="Chromosome 10"/>
</dbReference>
<dbReference type="Pfam" id="PF14364">
    <property type="entry name" value="DUF4408"/>
    <property type="match status" value="1"/>
</dbReference>
<keyword evidence="5" id="KW-1185">Reference proteome</keyword>
<dbReference type="InterPro" id="IPR008480">
    <property type="entry name" value="DUF761_pln"/>
</dbReference>
<evidence type="ECO:0000259" key="3">
    <source>
        <dbReference type="Pfam" id="PF14364"/>
    </source>
</evidence>
<evidence type="ECO:0000313" key="5">
    <source>
        <dbReference type="Proteomes" id="UP000317650"/>
    </source>
</evidence>
<dbReference type="PANTHER" id="PTHR33098">
    <property type="entry name" value="COTTON FIBER (DUF761)"/>
    <property type="match status" value="1"/>
</dbReference>
<keyword evidence="2" id="KW-0812">Transmembrane</keyword>
<keyword evidence="2" id="KW-1133">Transmembrane helix</keyword>
<feature type="domain" description="DUF4408" evidence="3">
    <location>
        <begin position="7"/>
        <end position="38"/>
    </location>
</feature>
<sequence>MLGETLPSVLASVYGWFTPTVLFVLLNVVIGSIAIASKSYHDHHHHQQQGTAADDDGGAYPGRFLTRSLSRSSSVVLDRLRSFNLHHYRFGEIPPPFESTPAPAAEIVDEAPHPAPQAEVEHQHDEHLGRSQSDTQPTAGEMPPKLAVRMKKSASEKSAFSHFEEAVTAARETVDPAVGDGGEEVDARADDFINRFRHQLKLQRLASIMRYKEMLNRGS</sequence>
<proteinExistence type="predicted"/>
<feature type="region of interest" description="Disordered" evidence="1">
    <location>
        <begin position="114"/>
        <end position="142"/>
    </location>
</feature>
<gene>
    <name evidence="4" type="ORF">C4D60_Mb10t09340</name>
</gene>
<feature type="transmembrane region" description="Helical" evidence="2">
    <location>
        <begin position="16"/>
        <end position="36"/>
    </location>
</feature>
<dbReference type="InterPro" id="IPR025520">
    <property type="entry name" value="DUF4408"/>
</dbReference>